<feature type="transmembrane region" description="Helical" evidence="1">
    <location>
        <begin position="103"/>
        <end position="123"/>
    </location>
</feature>
<dbReference type="PATRIC" id="fig|1235802.3.peg.2087"/>
<accession>N2AK68</accession>
<keyword evidence="3" id="KW-1185">Reference proteome</keyword>
<sequence>MDKTEHQKNSAMPVLVDLVAMYVITGLLLVILAALLGRLELSDAAVSIGIIATYIVSCFAGGFFIGKKKKRKKYLWGLCVGAFYFAVLLLGNLAVNRGLDGQLVHMLTTAVLCILSGMAGGMLS</sequence>
<dbReference type="HOGENOM" id="CLU_149197_2_0_9"/>
<reference evidence="2 3" key="1">
    <citation type="journal article" date="2014" name="Genome Announc.">
        <title>Draft genome sequences of the altered schaedler flora, a defined bacterial community from gnotobiotic mice.</title>
        <authorList>
            <person name="Wannemuehler M.J."/>
            <person name="Overstreet A.M."/>
            <person name="Ward D.V."/>
            <person name="Phillips G.J."/>
        </authorList>
    </citation>
    <scope>NUCLEOTIDE SEQUENCE [LARGE SCALE GENOMIC DNA]</scope>
    <source>
        <strain evidence="2 3">ASF492</strain>
    </source>
</reference>
<evidence type="ECO:0008006" key="4">
    <source>
        <dbReference type="Google" id="ProtNLM"/>
    </source>
</evidence>
<dbReference type="InterPro" id="IPR023804">
    <property type="entry name" value="DUF3792_TM"/>
</dbReference>
<dbReference type="AlphaFoldDB" id="N2AK68"/>
<gene>
    <name evidence="2" type="ORF">C823_01969</name>
</gene>
<dbReference type="Proteomes" id="UP000012589">
    <property type="component" value="Unassembled WGS sequence"/>
</dbReference>
<feature type="transmembrane region" description="Helical" evidence="1">
    <location>
        <begin position="12"/>
        <end position="38"/>
    </location>
</feature>
<keyword evidence="1" id="KW-0472">Membrane</keyword>
<name>N2AK68_9FIRM</name>
<dbReference type="STRING" id="1235802.C823_01969"/>
<keyword evidence="1" id="KW-0812">Transmembrane</keyword>
<evidence type="ECO:0000313" key="2">
    <source>
        <dbReference type="EMBL" id="EMZ28436.1"/>
    </source>
</evidence>
<dbReference type="Pfam" id="PF12670">
    <property type="entry name" value="DUF3792"/>
    <property type="match status" value="1"/>
</dbReference>
<evidence type="ECO:0000313" key="3">
    <source>
        <dbReference type="Proteomes" id="UP000012589"/>
    </source>
</evidence>
<dbReference type="NCBIfam" id="TIGR04086">
    <property type="entry name" value="TIGR04086_membr"/>
    <property type="match status" value="1"/>
</dbReference>
<protein>
    <recommendedName>
        <fullName evidence="4">TIGR04086 family membrane protein</fullName>
    </recommendedName>
</protein>
<keyword evidence="1" id="KW-1133">Transmembrane helix</keyword>
<organism evidence="2 3">
    <name type="scientific">Eubacterium plexicaudatum ASF492</name>
    <dbReference type="NCBI Taxonomy" id="1235802"/>
    <lineage>
        <taxon>Bacteria</taxon>
        <taxon>Bacillati</taxon>
        <taxon>Bacillota</taxon>
        <taxon>Clostridia</taxon>
        <taxon>Eubacteriales</taxon>
        <taxon>Eubacteriaceae</taxon>
        <taxon>Eubacterium</taxon>
    </lineage>
</organism>
<dbReference type="EMBL" id="AQFT01000064">
    <property type="protein sequence ID" value="EMZ28436.1"/>
    <property type="molecule type" value="Genomic_DNA"/>
</dbReference>
<dbReference type="eggNOG" id="ENOG5032YJ5">
    <property type="taxonomic scope" value="Bacteria"/>
</dbReference>
<dbReference type="OrthoDB" id="1779887at2"/>
<evidence type="ECO:0000256" key="1">
    <source>
        <dbReference type="SAM" id="Phobius"/>
    </source>
</evidence>
<feature type="transmembrane region" description="Helical" evidence="1">
    <location>
        <begin position="44"/>
        <end position="65"/>
    </location>
</feature>
<comment type="caution">
    <text evidence="2">The sequence shown here is derived from an EMBL/GenBank/DDBJ whole genome shotgun (WGS) entry which is preliminary data.</text>
</comment>
<feature type="transmembrane region" description="Helical" evidence="1">
    <location>
        <begin position="74"/>
        <end position="91"/>
    </location>
</feature>
<proteinExistence type="predicted"/>